<dbReference type="InterPro" id="IPR036737">
    <property type="entry name" value="OmpA-like_sf"/>
</dbReference>
<dbReference type="InterPro" id="IPR011990">
    <property type="entry name" value="TPR-like_helical_dom_sf"/>
</dbReference>
<keyword evidence="3" id="KW-0998">Cell outer membrane</keyword>
<dbReference type="PROSITE" id="PS51123">
    <property type="entry name" value="OMPA_2"/>
    <property type="match status" value="1"/>
</dbReference>
<dbReference type="Pfam" id="PF00691">
    <property type="entry name" value="OmpA"/>
    <property type="match status" value="1"/>
</dbReference>
<dbReference type="Pfam" id="PF07676">
    <property type="entry name" value="PD40"/>
    <property type="match status" value="3"/>
</dbReference>
<dbReference type="PRINTS" id="PR01021">
    <property type="entry name" value="OMPADOMAIN"/>
</dbReference>
<evidence type="ECO:0000256" key="3">
    <source>
        <dbReference type="ARBA" id="ARBA00023237"/>
    </source>
</evidence>
<dbReference type="OrthoDB" id="9809364at2"/>
<proteinExistence type="predicted"/>
<dbReference type="SUPFAM" id="SSF103088">
    <property type="entry name" value="OmpA-like"/>
    <property type="match status" value="1"/>
</dbReference>
<dbReference type="InterPro" id="IPR006664">
    <property type="entry name" value="OMP_bac"/>
</dbReference>
<dbReference type="SUPFAM" id="SSF48452">
    <property type="entry name" value="TPR-like"/>
    <property type="match status" value="1"/>
</dbReference>
<evidence type="ECO:0000256" key="2">
    <source>
        <dbReference type="ARBA" id="ARBA00023136"/>
    </source>
</evidence>
<organism evidence="6 7">
    <name type="scientific">Flavobacterium croceum DSM 17960</name>
    <dbReference type="NCBI Taxonomy" id="1121886"/>
    <lineage>
        <taxon>Bacteria</taxon>
        <taxon>Pseudomonadati</taxon>
        <taxon>Bacteroidota</taxon>
        <taxon>Flavobacteriia</taxon>
        <taxon>Flavobacteriales</taxon>
        <taxon>Flavobacteriaceae</taxon>
        <taxon>Flavobacterium</taxon>
    </lineage>
</organism>
<dbReference type="Gene3D" id="2.60.40.1120">
    <property type="entry name" value="Carboxypeptidase-like, regulatory domain"/>
    <property type="match status" value="1"/>
</dbReference>
<evidence type="ECO:0000256" key="1">
    <source>
        <dbReference type="ARBA" id="ARBA00004442"/>
    </source>
</evidence>
<dbReference type="PANTHER" id="PTHR30329:SF21">
    <property type="entry name" value="LIPOPROTEIN YIAD-RELATED"/>
    <property type="match status" value="1"/>
</dbReference>
<dbReference type="PANTHER" id="PTHR30329">
    <property type="entry name" value="STATOR ELEMENT OF FLAGELLAR MOTOR COMPLEX"/>
    <property type="match status" value="1"/>
</dbReference>
<dbReference type="InterPro" id="IPR050330">
    <property type="entry name" value="Bact_OuterMem_StrucFunc"/>
</dbReference>
<evidence type="ECO:0000313" key="7">
    <source>
        <dbReference type="Proteomes" id="UP000237056"/>
    </source>
</evidence>
<feature type="non-terminal residue" evidence="6">
    <location>
        <position position="649"/>
    </location>
</feature>
<dbReference type="Gene3D" id="2.120.10.30">
    <property type="entry name" value="TolB, C-terminal domain"/>
    <property type="match status" value="1"/>
</dbReference>
<dbReference type="SUPFAM" id="SSF49464">
    <property type="entry name" value="Carboxypeptidase regulatory domain-like"/>
    <property type="match status" value="1"/>
</dbReference>
<keyword evidence="7" id="KW-1185">Reference proteome</keyword>
<reference evidence="6 7" key="1">
    <citation type="submission" date="2018-01" db="EMBL/GenBank/DDBJ databases">
        <title>Genomic Encyclopedia of Type Strains, Phase I: the one thousand microbial genomes (KMG-I) project.</title>
        <authorList>
            <person name="Goeker M."/>
        </authorList>
    </citation>
    <scope>NUCLEOTIDE SEQUENCE [LARGE SCALE GENOMIC DNA]</scope>
    <source>
        <strain evidence="6 7">DSM 17960</strain>
    </source>
</reference>
<comment type="subcellular location">
    <subcellularLocation>
        <location evidence="1">Cell outer membrane</location>
    </subcellularLocation>
</comment>
<evidence type="ECO:0000259" key="5">
    <source>
        <dbReference type="PROSITE" id="PS51123"/>
    </source>
</evidence>
<dbReference type="GO" id="GO:0009279">
    <property type="term" value="C:cell outer membrane"/>
    <property type="evidence" value="ECO:0007669"/>
    <property type="project" value="UniProtKB-SubCell"/>
</dbReference>
<evidence type="ECO:0000313" key="6">
    <source>
        <dbReference type="EMBL" id="POS00600.1"/>
    </source>
</evidence>
<dbReference type="Pfam" id="PF13620">
    <property type="entry name" value="CarboxypepD_reg"/>
    <property type="match status" value="1"/>
</dbReference>
<dbReference type="InterPro" id="IPR008969">
    <property type="entry name" value="CarboxyPept-like_regulatory"/>
</dbReference>
<comment type="caution">
    <text evidence="6">The sequence shown here is derived from an EMBL/GenBank/DDBJ whole genome shotgun (WGS) entry which is preliminary data.</text>
</comment>
<dbReference type="EMBL" id="PQNY01000047">
    <property type="protein sequence ID" value="POS00600.1"/>
    <property type="molecule type" value="Genomic_DNA"/>
</dbReference>
<accession>A0A2S4N4L8</accession>
<dbReference type="InterPro" id="IPR011659">
    <property type="entry name" value="WD40"/>
</dbReference>
<name>A0A2S4N4L8_9FLAO</name>
<protein>
    <submittedName>
        <fullName evidence="6">WD40 repeat protein</fullName>
    </submittedName>
</protein>
<dbReference type="Gene3D" id="1.25.40.10">
    <property type="entry name" value="Tetratricopeptide repeat domain"/>
    <property type="match status" value="1"/>
</dbReference>
<dbReference type="Gene3D" id="3.30.1330.60">
    <property type="entry name" value="OmpA-like domain"/>
    <property type="match status" value="1"/>
</dbReference>
<feature type="domain" description="OmpA-like" evidence="5">
    <location>
        <begin position="537"/>
        <end position="649"/>
    </location>
</feature>
<dbReference type="InterPro" id="IPR011042">
    <property type="entry name" value="6-blade_b-propeller_TolB-like"/>
</dbReference>
<gene>
    <name evidence="6" type="ORF">Q361_1471</name>
</gene>
<keyword evidence="2 4" id="KW-0472">Membrane</keyword>
<dbReference type="RefSeq" id="WP_103727179.1">
    <property type="nucleotide sequence ID" value="NZ_PQNY01000047.1"/>
</dbReference>
<sequence>MRNTLKYVAVAGLLSLSSYGQKVQLAEADKQYEKYAYVDAIKTYERVFERGYKSADMLKKLGNAYYFQADYTNAAKWYAELFAMPESKENEYYYRYAQSLKAVQDYVKADQVMEDFYKRNKQDSRAKMAEDQKNYLDIIKKNSGRYTIENAGINSSKSDYGSALYGQKIVFASARDTGSVKNSKALWNGEPYTNLYAAELQGDGSLGKVERFGGKLNTKYHESTPVFTKDGQTVYFTRNNYINGKKGKDEKQTTLLKLYKATLDSVSGSWKDIKELPFNSDQYSVAHPALSPDEKTLYFASDMPGTRGLSDIFKVSINGDDSYGAPVNLGKMVNTEARETFPFVSATGELYFASEGHPGLGGLDVFVSKPDGKGGFSRAQNVGEPINSSSDDFAFLFDTATKNGFFTSNRASGEGSDDIYKFKEDKSIPEPCEQTLSGVVTDQSSGKPIAYATVILTDSEMKYIKEQKADKDGKYDFGVVDCGTTYTVRGEKEGYNAVEKTVTTATKSGVTKADIAPKNERAPLVSGNQPLKEGDNVTKQLGIEMIYFDLDKSNIRPDAAVELAKILVLLEEHPSMELDVRSHTDCRNTKSYNQALSDRRAQATIDWLVKKGISRSRLTGRGYGESQLVNNCGCEPTNNSSCSEDQHQA</sequence>
<evidence type="ECO:0000256" key="4">
    <source>
        <dbReference type="PROSITE-ProRule" id="PRU00473"/>
    </source>
</evidence>
<dbReference type="InterPro" id="IPR006665">
    <property type="entry name" value="OmpA-like"/>
</dbReference>
<dbReference type="CDD" id="cd07185">
    <property type="entry name" value="OmpA_C-like"/>
    <property type="match status" value="1"/>
</dbReference>
<dbReference type="SUPFAM" id="SSF82171">
    <property type="entry name" value="DPP6 N-terminal domain-like"/>
    <property type="match status" value="1"/>
</dbReference>
<dbReference type="AlphaFoldDB" id="A0A2S4N4L8"/>
<dbReference type="Proteomes" id="UP000237056">
    <property type="component" value="Unassembled WGS sequence"/>
</dbReference>